<feature type="domain" description="Acyl-CoA dehydrogenase/oxidase C-terminal" evidence="6">
    <location>
        <begin position="277"/>
        <end position="431"/>
    </location>
</feature>
<dbReference type="KEGG" id="axe:P40_21395"/>
<keyword evidence="10" id="KW-1185">Reference proteome</keyword>
<dbReference type="Gene3D" id="6.10.250.600">
    <property type="match status" value="1"/>
</dbReference>
<name>A0A9Q3W1C9_9GAMM</name>
<protein>
    <submittedName>
        <fullName evidence="9">Acyl-CoA dehydrogenase family protein</fullName>
    </submittedName>
</protein>
<evidence type="ECO:0000259" key="7">
    <source>
        <dbReference type="Pfam" id="PF02770"/>
    </source>
</evidence>
<dbReference type="Pfam" id="PF02770">
    <property type="entry name" value="Acyl-CoA_dh_M"/>
    <property type="match status" value="1"/>
</dbReference>
<evidence type="ECO:0000313" key="9">
    <source>
        <dbReference type="EMBL" id="MCE7507476.1"/>
    </source>
</evidence>
<dbReference type="InterPro" id="IPR009075">
    <property type="entry name" value="AcylCo_DH/oxidase_C"/>
</dbReference>
<dbReference type="RefSeq" id="WP_063141296.1">
    <property type="nucleotide sequence ID" value="NZ_CP012331.1"/>
</dbReference>
<proteinExistence type="inferred from homology"/>
<dbReference type="Gene3D" id="1.20.140.10">
    <property type="entry name" value="Butyryl-CoA Dehydrogenase, subunit A, domain 3"/>
    <property type="match status" value="1"/>
</dbReference>
<dbReference type="Proteomes" id="UP001107961">
    <property type="component" value="Unassembled WGS sequence"/>
</dbReference>
<keyword evidence="5" id="KW-0560">Oxidoreductase</keyword>
<dbReference type="AlphaFoldDB" id="A0A9Q3W1C9"/>
<dbReference type="InterPro" id="IPR006091">
    <property type="entry name" value="Acyl-CoA_Oxase/DH_mid-dom"/>
</dbReference>
<dbReference type="PROSITE" id="PS00073">
    <property type="entry name" value="ACYL_COA_DH_2"/>
    <property type="match status" value="1"/>
</dbReference>
<dbReference type="EMBL" id="JAJVKT010000002">
    <property type="protein sequence ID" value="MCE7507476.1"/>
    <property type="molecule type" value="Genomic_DNA"/>
</dbReference>
<keyword evidence="4 5" id="KW-0274">FAD</keyword>
<gene>
    <name evidence="9" type="ORF">LZG35_02420</name>
</gene>
<dbReference type="InterPro" id="IPR009100">
    <property type="entry name" value="AcylCoA_DH/oxidase_NM_dom_sf"/>
</dbReference>
<evidence type="ECO:0000259" key="8">
    <source>
        <dbReference type="Pfam" id="PF18158"/>
    </source>
</evidence>
<comment type="caution">
    <text evidence="9">The sequence shown here is derived from an EMBL/GenBank/DDBJ whole genome shotgun (WGS) entry which is preliminary data.</text>
</comment>
<comment type="cofactor">
    <cofactor evidence="1 5">
        <name>FAD</name>
        <dbReference type="ChEBI" id="CHEBI:57692"/>
    </cofactor>
</comment>
<dbReference type="Pfam" id="PF00441">
    <property type="entry name" value="Acyl-CoA_dh_1"/>
    <property type="match status" value="1"/>
</dbReference>
<evidence type="ECO:0000256" key="3">
    <source>
        <dbReference type="ARBA" id="ARBA00022630"/>
    </source>
</evidence>
<accession>A0A9Q3W1C9</accession>
<comment type="similarity">
    <text evidence="2 5">Belongs to the acyl-CoA dehydrogenase family.</text>
</comment>
<evidence type="ECO:0000256" key="1">
    <source>
        <dbReference type="ARBA" id="ARBA00001974"/>
    </source>
</evidence>
<dbReference type="InterPro" id="IPR052904">
    <property type="entry name" value="Acyl-CoA_dehydrogenase-like"/>
</dbReference>
<evidence type="ECO:0000313" key="10">
    <source>
        <dbReference type="Proteomes" id="UP001107961"/>
    </source>
</evidence>
<dbReference type="SUPFAM" id="SSF47203">
    <property type="entry name" value="Acyl-CoA dehydrogenase C-terminal domain-like"/>
    <property type="match status" value="1"/>
</dbReference>
<feature type="domain" description="Adaptive response protein AidB N-terminal" evidence="8">
    <location>
        <begin position="11"/>
        <end position="160"/>
    </location>
</feature>
<keyword evidence="3 5" id="KW-0285">Flavoprotein</keyword>
<dbReference type="InterPro" id="IPR006089">
    <property type="entry name" value="Acyl-CoA_DH_CS"/>
</dbReference>
<feature type="domain" description="Acyl-CoA oxidase/dehydrogenase middle" evidence="7">
    <location>
        <begin position="168"/>
        <end position="265"/>
    </location>
</feature>
<evidence type="ECO:0000256" key="4">
    <source>
        <dbReference type="ARBA" id="ARBA00022827"/>
    </source>
</evidence>
<reference evidence="9" key="1">
    <citation type="submission" date="2022-01" db="EMBL/GenBank/DDBJ databases">
        <authorList>
            <person name="Karlyshev A.V."/>
            <person name="Jaspars M."/>
        </authorList>
    </citation>
    <scope>NUCLEOTIDE SEQUENCE</scope>
    <source>
        <strain evidence="9">AGSA3-2</strain>
    </source>
</reference>
<organism evidence="9 10">
    <name type="scientific">Alloalcanivorax xenomutans</name>
    <dbReference type="NCBI Taxonomy" id="1094342"/>
    <lineage>
        <taxon>Bacteria</taxon>
        <taxon>Pseudomonadati</taxon>
        <taxon>Pseudomonadota</taxon>
        <taxon>Gammaproteobacteria</taxon>
        <taxon>Oceanospirillales</taxon>
        <taxon>Alcanivoracaceae</taxon>
        <taxon>Alloalcanivorax</taxon>
    </lineage>
</organism>
<dbReference type="Gene3D" id="2.40.110.20">
    <property type="match status" value="1"/>
</dbReference>
<dbReference type="SUPFAM" id="SSF56645">
    <property type="entry name" value="Acyl-CoA dehydrogenase NM domain-like"/>
    <property type="match status" value="1"/>
</dbReference>
<dbReference type="Pfam" id="PF18158">
    <property type="entry name" value="AidB_N"/>
    <property type="match status" value="1"/>
</dbReference>
<evidence type="ECO:0000256" key="5">
    <source>
        <dbReference type="RuleBase" id="RU362125"/>
    </source>
</evidence>
<dbReference type="GO" id="GO:0003995">
    <property type="term" value="F:acyl-CoA dehydrogenase activity"/>
    <property type="evidence" value="ECO:0007669"/>
    <property type="project" value="InterPro"/>
</dbReference>
<dbReference type="InterPro" id="IPR036250">
    <property type="entry name" value="AcylCo_DH-like_C"/>
</dbReference>
<dbReference type="PANTHER" id="PTHR42707">
    <property type="entry name" value="ACYL-COA DEHYDROGENASE"/>
    <property type="match status" value="1"/>
</dbReference>
<dbReference type="InterPro" id="IPR041504">
    <property type="entry name" value="AidB_N"/>
</dbReference>
<sequence length="550" mass="59945">MDPFFQTPPQTGNRFHTDPTLRLALQWRLPEAVFQAASPALENMGRLAADIMPPLAEQAENNPPRHLPYDAWGRRVDRVEVDESWLELVRLGQRQGLVSLPHEDPYGVHTRIVQAGLINLYDPVSAVADCPLVMTDGATCLLKEHDPELAKQYVPRLTAREQAWTSGQWMTEREGGSDVGRSATIARPGDGGTWHLFGSKWFTSATTADMALALARPEGAGGGSRGLSLFLLELRQADGGWNGLTVRRLKDKLGTRALPTAELDLAGARAVPVGGLGDGVRKLTGLLGVARYWAAIGGLAGVGHLLALARDYAGKREVFGRCLADHPIHREWLARIASVYDAMVVLNLETAWQLGRAEHGEDGTLARLFTSLGKLACARQGVWAASELLESFGGAGYVEDTGIPRLFRNLHVNCIWEGTSSVLAHDVLRALKKPETGEAYIEEVVRRLGALRHPASGSMRECIEEALESLVPMINSPREEQARRLAWGMTRTFQALLLTEFAEWRLNYYDDGTGVTVARLFAAEGLVEAGCDESAAALQAVAFTGQALPR</sequence>
<dbReference type="PANTHER" id="PTHR42707:SF2">
    <property type="entry name" value="ACD11 DEHYDROGENASE"/>
    <property type="match status" value="1"/>
</dbReference>
<evidence type="ECO:0000256" key="2">
    <source>
        <dbReference type="ARBA" id="ARBA00009347"/>
    </source>
</evidence>
<evidence type="ECO:0000259" key="6">
    <source>
        <dbReference type="Pfam" id="PF00441"/>
    </source>
</evidence>